<protein>
    <submittedName>
        <fullName evidence="1">Uncharacterized protein</fullName>
    </submittedName>
</protein>
<sequence>MANTQSILCSGGRRPTTSFFTVDLVTIENPPVLLWKTLTAPSRQVVDLVDAETVSACLNGVWTARFSRSMK</sequence>
<dbReference type="EMBL" id="JADCNM010000012">
    <property type="protein sequence ID" value="KAG0459577.1"/>
    <property type="molecule type" value="Genomic_DNA"/>
</dbReference>
<proteinExistence type="predicted"/>
<dbReference type="Proteomes" id="UP000636800">
    <property type="component" value="Chromosome 12"/>
</dbReference>
<dbReference type="EMBL" id="JADCNL010000012">
    <property type="protein sequence ID" value="KAG0457844.1"/>
    <property type="molecule type" value="Genomic_DNA"/>
</dbReference>
<dbReference type="Proteomes" id="UP000639772">
    <property type="component" value="Chromosome 12"/>
</dbReference>
<organism evidence="1 3">
    <name type="scientific">Vanilla planifolia</name>
    <name type="common">Vanilla</name>
    <dbReference type="NCBI Taxonomy" id="51239"/>
    <lineage>
        <taxon>Eukaryota</taxon>
        <taxon>Viridiplantae</taxon>
        <taxon>Streptophyta</taxon>
        <taxon>Embryophyta</taxon>
        <taxon>Tracheophyta</taxon>
        <taxon>Spermatophyta</taxon>
        <taxon>Magnoliopsida</taxon>
        <taxon>Liliopsida</taxon>
        <taxon>Asparagales</taxon>
        <taxon>Orchidaceae</taxon>
        <taxon>Vanilloideae</taxon>
        <taxon>Vanilleae</taxon>
        <taxon>Vanilla</taxon>
    </lineage>
</organism>
<evidence type="ECO:0000313" key="1">
    <source>
        <dbReference type="EMBL" id="KAG0457844.1"/>
    </source>
</evidence>
<keyword evidence="3" id="KW-1185">Reference proteome</keyword>
<evidence type="ECO:0000313" key="4">
    <source>
        <dbReference type="Proteomes" id="UP000639772"/>
    </source>
</evidence>
<reference evidence="3 4" key="1">
    <citation type="journal article" date="2020" name="Nat. Food">
        <title>A phased Vanilla planifolia genome enables genetic improvement of flavour and production.</title>
        <authorList>
            <person name="Hasing T."/>
            <person name="Tang H."/>
            <person name="Brym M."/>
            <person name="Khazi F."/>
            <person name="Huang T."/>
            <person name="Chambers A.H."/>
        </authorList>
    </citation>
    <scope>NUCLEOTIDE SEQUENCE [LARGE SCALE GENOMIC DNA]</scope>
    <source>
        <tissue evidence="1">Leaf</tissue>
    </source>
</reference>
<evidence type="ECO:0000313" key="3">
    <source>
        <dbReference type="Proteomes" id="UP000636800"/>
    </source>
</evidence>
<gene>
    <name evidence="2" type="ORF">HPP92_022705</name>
    <name evidence="1" type="ORF">HPP92_023001</name>
</gene>
<comment type="caution">
    <text evidence="1">The sequence shown here is derived from an EMBL/GenBank/DDBJ whole genome shotgun (WGS) entry which is preliminary data.</text>
</comment>
<accession>A0A835PUF6</accession>
<dbReference type="AlphaFoldDB" id="A0A835PUF6"/>
<name>A0A835PUF6_VANPL</name>
<evidence type="ECO:0000313" key="2">
    <source>
        <dbReference type="EMBL" id="KAG0459577.1"/>
    </source>
</evidence>